<dbReference type="CDD" id="cd04301">
    <property type="entry name" value="NAT_SF"/>
    <property type="match status" value="1"/>
</dbReference>
<dbReference type="PANTHER" id="PTHR43233:SF1">
    <property type="entry name" value="FAMILY N-ACETYLTRANSFERASE, PUTATIVE (AFU_ORTHOLOGUE AFUA_6G03350)-RELATED"/>
    <property type="match status" value="1"/>
</dbReference>
<dbReference type="Proteomes" id="UP000663281">
    <property type="component" value="Chromosome"/>
</dbReference>
<feature type="domain" description="N-acetyltransferase" evidence="1">
    <location>
        <begin position="6"/>
        <end position="139"/>
    </location>
</feature>
<dbReference type="InterPro" id="IPR053144">
    <property type="entry name" value="Acetyltransferase_Butenolide"/>
</dbReference>
<dbReference type="KEGG" id="scyp:JYB88_08220"/>
<evidence type="ECO:0000259" key="1">
    <source>
        <dbReference type="PROSITE" id="PS51186"/>
    </source>
</evidence>
<evidence type="ECO:0000313" key="3">
    <source>
        <dbReference type="Proteomes" id="UP000663281"/>
    </source>
</evidence>
<dbReference type="InterPro" id="IPR016181">
    <property type="entry name" value="Acyl_CoA_acyltransferase"/>
</dbReference>
<dbReference type="PANTHER" id="PTHR43233">
    <property type="entry name" value="FAMILY N-ACETYLTRANSFERASE, PUTATIVE (AFU_ORTHOLOGUE AFUA_6G03350)-RELATED"/>
    <property type="match status" value="1"/>
</dbReference>
<dbReference type="RefSeq" id="WP_207326088.1">
    <property type="nucleotide sequence ID" value="NZ_CP071504.1"/>
</dbReference>
<dbReference type="PROSITE" id="PS51186">
    <property type="entry name" value="GNAT"/>
    <property type="match status" value="1"/>
</dbReference>
<proteinExistence type="predicted"/>
<dbReference type="Pfam" id="PF13508">
    <property type="entry name" value="Acetyltransf_7"/>
    <property type="match status" value="1"/>
</dbReference>
<organism evidence="2 3">
    <name type="scientific">Shewanella cyperi</name>
    <dbReference type="NCBI Taxonomy" id="2814292"/>
    <lineage>
        <taxon>Bacteria</taxon>
        <taxon>Pseudomonadati</taxon>
        <taxon>Pseudomonadota</taxon>
        <taxon>Gammaproteobacteria</taxon>
        <taxon>Alteromonadales</taxon>
        <taxon>Shewanellaceae</taxon>
        <taxon>Shewanella</taxon>
    </lineage>
</organism>
<gene>
    <name evidence="2" type="ORF">JYB88_08220</name>
</gene>
<dbReference type="GO" id="GO:0016747">
    <property type="term" value="F:acyltransferase activity, transferring groups other than amino-acyl groups"/>
    <property type="evidence" value="ECO:0007669"/>
    <property type="project" value="InterPro"/>
</dbReference>
<accession>A0A974XQJ2</accession>
<reference evidence="2 3" key="1">
    <citation type="submission" date="2021-03" db="EMBL/GenBank/DDBJ databases">
        <title>Novel species identification of genus Shewanella.</title>
        <authorList>
            <person name="Liu G."/>
            <person name="Zhang Q."/>
        </authorList>
    </citation>
    <scope>NUCLEOTIDE SEQUENCE [LARGE SCALE GENOMIC DNA]</scope>
    <source>
        <strain evidence="2 3">FJAT-53726</strain>
    </source>
</reference>
<dbReference type="EMBL" id="CP071504">
    <property type="protein sequence ID" value="QSX31588.1"/>
    <property type="molecule type" value="Genomic_DNA"/>
</dbReference>
<sequence length="139" mass="15254">MAAMTFEFRDAPPAVAEFAALRTLVGWNNPTADLLAASIENSRYWVSVFHERQLVGTGRVIGDGAMYFYIQDLIVHPAYQGQGLGKQMMNRIEAYLASVCRSGATVGLLAARGKEGFYDSFGYARRDGESLGLGMCRFV</sequence>
<protein>
    <submittedName>
        <fullName evidence="2">GNAT family N-acetyltransferase</fullName>
    </submittedName>
</protein>
<dbReference type="SUPFAM" id="SSF55729">
    <property type="entry name" value="Acyl-CoA N-acyltransferases (Nat)"/>
    <property type="match status" value="1"/>
</dbReference>
<dbReference type="AlphaFoldDB" id="A0A974XQJ2"/>
<name>A0A974XQJ2_9GAMM</name>
<evidence type="ECO:0000313" key="2">
    <source>
        <dbReference type="EMBL" id="QSX31588.1"/>
    </source>
</evidence>
<keyword evidence="3" id="KW-1185">Reference proteome</keyword>
<dbReference type="Gene3D" id="3.40.630.30">
    <property type="match status" value="1"/>
</dbReference>
<dbReference type="InterPro" id="IPR000182">
    <property type="entry name" value="GNAT_dom"/>
</dbReference>